<comment type="caution">
    <text evidence="1">The sequence shown here is derived from an EMBL/GenBank/DDBJ whole genome shotgun (WGS) entry which is preliminary data.</text>
</comment>
<dbReference type="AlphaFoldDB" id="A0A371HLB1"/>
<evidence type="ECO:0000313" key="1">
    <source>
        <dbReference type="EMBL" id="RDY03524.1"/>
    </source>
</evidence>
<organism evidence="1 2">
    <name type="scientific">Mucuna pruriens</name>
    <name type="common">Velvet bean</name>
    <name type="synonym">Dolichos pruriens</name>
    <dbReference type="NCBI Taxonomy" id="157652"/>
    <lineage>
        <taxon>Eukaryota</taxon>
        <taxon>Viridiplantae</taxon>
        <taxon>Streptophyta</taxon>
        <taxon>Embryophyta</taxon>
        <taxon>Tracheophyta</taxon>
        <taxon>Spermatophyta</taxon>
        <taxon>Magnoliopsida</taxon>
        <taxon>eudicotyledons</taxon>
        <taxon>Gunneridae</taxon>
        <taxon>Pentapetalae</taxon>
        <taxon>rosids</taxon>
        <taxon>fabids</taxon>
        <taxon>Fabales</taxon>
        <taxon>Fabaceae</taxon>
        <taxon>Papilionoideae</taxon>
        <taxon>50 kb inversion clade</taxon>
        <taxon>NPAAA clade</taxon>
        <taxon>indigoferoid/millettioid clade</taxon>
        <taxon>Phaseoleae</taxon>
        <taxon>Mucuna</taxon>
    </lineage>
</organism>
<proteinExistence type="predicted"/>
<name>A0A371HLB1_MUCPR</name>
<accession>A0A371HLB1</accession>
<sequence>MTGMGSRTNRVTMAPSRLTMVSMKHREKVPKCILLNGIRDRDQFLNTLSICSQRNIIRDYCSRAYAKQSMKSLGEIKCSLVHEHSLNEIRAHSMKLFNQVRLFTMSKMDWKPMPLHHSKLDLSLLIGGGRDYDLNMHGRMLDDYLKKLSSYSNFGVDKSPFSLDNMANDDRTFKE</sequence>
<dbReference type="EMBL" id="QJKJ01002286">
    <property type="protein sequence ID" value="RDY03524.1"/>
    <property type="molecule type" value="Genomic_DNA"/>
</dbReference>
<feature type="non-terminal residue" evidence="1">
    <location>
        <position position="1"/>
    </location>
</feature>
<dbReference type="Proteomes" id="UP000257109">
    <property type="component" value="Unassembled WGS sequence"/>
</dbReference>
<evidence type="ECO:0000313" key="2">
    <source>
        <dbReference type="Proteomes" id="UP000257109"/>
    </source>
</evidence>
<protein>
    <submittedName>
        <fullName evidence="1">Uncharacterized protein</fullName>
    </submittedName>
</protein>
<reference evidence="1" key="1">
    <citation type="submission" date="2018-05" db="EMBL/GenBank/DDBJ databases">
        <title>Draft genome of Mucuna pruriens seed.</title>
        <authorList>
            <person name="Nnadi N.E."/>
            <person name="Vos R."/>
            <person name="Hasami M.H."/>
            <person name="Devisetty U.K."/>
            <person name="Aguiy J.C."/>
        </authorList>
    </citation>
    <scope>NUCLEOTIDE SEQUENCE [LARGE SCALE GENOMIC DNA]</scope>
    <source>
        <strain evidence="1">JCA_2017</strain>
    </source>
</reference>
<keyword evidence="2" id="KW-1185">Reference proteome</keyword>
<gene>
    <name evidence="1" type="ORF">CR513_12888</name>
</gene>